<feature type="transmembrane region" description="Helical" evidence="1">
    <location>
        <begin position="12"/>
        <end position="38"/>
    </location>
</feature>
<keyword evidence="1" id="KW-0472">Membrane</keyword>
<organism evidence="2 3">
    <name type="scientific">Klebsiella michiganensis</name>
    <dbReference type="NCBI Taxonomy" id="1134687"/>
    <lineage>
        <taxon>Bacteria</taxon>
        <taxon>Pseudomonadati</taxon>
        <taxon>Pseudomonadota</taxon>
        <taxon>Gammaproteobacteria</taxon>
        <taxon>Enterobacterales</taxon>
        <taxon>Enterobacteriaceae</taxon>
        <taxon>Klebsiella/Raoultella group</taxon>
        <taxon>Klebsiella</taxon>
    </lineage>
</organism>
<evidence type="ECO:0008006" key="4">
    <source>
        <dbReference type="Google" id="ProtNLM"/>
    </source>
</evidence>
<evidence type="ECO:0000313" key="2">
    <source>
        <dbReference type="EMBL" id="PLO75634.1"/>
    </source>
</evidence>
<feature type="transmembrane region" description="Helical" evidence="1">
    <location>
        <begin position="116"/>
        <end position="139"/>
    </location>
</feature>
<dbReference type="AlphaFoldDB" id="A0A2J5QBT0"/>
<reference evidence="2 3" key="1">
    <citation type="submission" date="2017-11" db="EMBL/GenBank/DDBJ databases">
        <authorList>
            <person name="Han C.G."/>
        </authorList>
    </citation>
    <scope>NUCLEOTIDE SEQUENCE [LARGE SCALE GENOMIC DNA]</scope>
    <source>
        <strain evidence="2 3">A10</strain>
    </source>
</reference>
<protein>
    <recommendedName>
        <fullName evidence="4">Conjugal transfer protein TraP</fullName>
    </recommendedName>
</protein>
<keyword evidence="1" id="KW-0812">Transmembrane</keyword>
<reference evidence="2 3" key="2">
    <citation type="submission" date="2018-01" db="EMBL/GenBank/DDBJ databases">
        <title>Genomic study of Klebsiella pneumoniae.</title>
        <authorList>
            <person name="Yang Y."/>
            <person name="Bicalho R."/>
        </authorList>
    </citation>
    <scope>NUCLEOTIDE SEQUENCE [LARGE SCALE GENOMIC DNA]</scope>
    <source>
        <strain evidence="2 3">A10</strain>
    </source>
</reference>
<dbReference type="Proteomes" id="UP000234667">
    <property type="component" value="Unassembled WGS sequence"/>
</dbReference>
<dbReference type="EMBL" id="PIDR01000002">
    <property type="protein sequence ID" value="PLO75634.1"/>
    <property type="molecule type" value="Genomic_DNA"/>
</dbReference>
<gene>
    <name evidence="2" type="ORF">CWN49_00485</name>
</gene>
<proteinExistence type="predicted"/>
<accession>A0A2J5QBT0</accession>
<comment type="caution">
    <text evidence="2">The sequence shown here is derived from an EMBL/GenBank/DDBJ whole genome shotgun (WGS) entry which is preliminary data.</text>
</comment>
<sequence>MNKFAFARASRALRRAVFFSLVTAPSLMLFVLFIMLSFNESIAGRFLSEARTLVADTPEGKVNMSVCQVVPLPPEETGAETVRQIKPAPPVICTRETVHVDAMGWQKETNSAIRSLYLTSALLGLVIWLLFNGFPGVSIPHNVFRKMKS</sequence>
<name>A0A2J5QBT0_9ENTR</name>
<evidence type="ECO:0000313" key="3">
    <source>
        <dbReference type="Proteomes" id="UP000234667"/>
    </source>
</evidence>
<keyword evidence="1" id="KW-1133">Transmembrane helix</keyword>
<evidence type="ECO:0000256" key="1">
    <source>
        <dbReference type="SAM" id="Phobius"/>
    </source>
</evidence>